<accession>A0A3D8M726</accession>
<keyword evidence="3" id="KW-1185">Reference proteome</keyword>
<dbReference type="OrthoDB" id="6307957at2"/>
<evidence type="ECO:0000313" key="2">
    <source>
        <dbReference type="EMBL" id="RDV25576.1"/>
    </source>
</evidence>
<protein>
    <submittedName>
        <fullName evidence="2">Uncharacterized protein</fullName>
    </submittedName>
</protein>
<keyword evidence="1" id="KW-0812">Transmembrane</keyword>
<gene>
    <name evidence="2" type="ORF">DXV75_09815</name>
</gene>
<dbReference type="Proteomes" id="UP000256561">
    <property type="component" value="Unassembled WGS sequence"/>
</dbReference>
<proteinExistence type="predicted"/>
<dbReference type="SUPFAM" id="SSF47090">
    <property type="entry name" value="PGBD-like"/>
    <property type="match status" value="1"/>
</dbReference>
<keyword evidence="1" id="KW-1133">Transmembrane helix</keyword>
<dbReference type="EMBL" id="QRHA01000006">
    <property type="protein sequence ID" value="RDV25576.1"/>
    <property type="molecule type" value="Genomic_DNA"/>
</dbReference>
<comment type="caution">
    <text evidence="2">The sequence shown here is derived from an EMBL/GenBank/DDBJ whole genome shotgun (WGS) entry which is preliminary data.</text>
</comment>
<reference evidence="3" key="1">
    <citation type="submission" date="2018-08" db="EMBL/GenBank/DDBJ databases">
        <authorList>
            <person name="Zhang J."/>
            <person name="Du Z.-J."/>
        </authorList>
    </citation>
    <scope>NUCLEOTIDE SEQUENCE [LARGE SCALE GENOMIC DNA]</scope>
    <source>
        <strain evidence="3">KCTC 52655</strain>
    </source>
</reference>
<name>A0A3D8M726_9ALTE</name>
<organism evidence="2 3">
    <name type="scientific">Alteromonas aestuariivivens</name>
    <dbReference type="NCBI Taxonomy" id="1938339"/>
    <lineage>
        <taxon>Bacteria</taxon>
        <taxon>Pseudomonadati</taxon>
        <taxon>Pseudomonadota</taxon>
        <taxon>Gammaproteobacteria</taxon>
        <taxon>Alteromonadales</taxon>
        <taxon>Alteromonadaceae</taxon>
        <taxon>Alteromonas/Salinimonas group</taxon>
        <taxon>Alteromonas</taxon>
    </lineage>
</organism>
<dbReference type="InterPro" id="IPR036365">
    <property type="entry name" value="PGBD-like_sf"/>
</dbReference>
<dbReference type="AlphaFoldDB" id="A0A3D8M726"/>
<keyword evidence="1" id="KW-0472">Membrane</keyword>
<evidence type="ECO:0000313" key="3">
    <source>
        <dbReference type="Proteomes" id="UP000256561"/>
    </source>
</evidence>
<feature type="transmembrane region" description="Helical" evidence="1">
    <location>
        <begin position="476"/>
        <end position="496"/>
    </location>
</feature>
<evidence type="ECO:0000256" key="1">
    <source>
        <dbReference type="SAM" id="Phobius"/>
    </source>
</evidence>
<sequence>MHKAGGSMEVTDLGKQPSGFDQLTAFDELVAQLEPQQKVVVIPENQDRFEALAHDRALFTNLWDRLYRLGYLRRSAPSAGTGKPGIKRRQQARRKNSRELKQALKVFQSEADIHNDGWLGMQTWNALQQLYTFEEPTHLAEWLVPRRTAALNRSIELRLRVFGVVSDERNSVRTHGRNRKSGVMVWQAFLSALVRMPATGQNAVALTYLYDLDKLTPLLSAQFDMLTSPDFIRAHPFVEDLLYNLLTIELWLYGFSGVKPGAHQSRLPLDDPRHNALAKAVAELCESEQLGSDSGQSNLQIIRRCLAYFALNEINGEERDSGAEAVVQAIEDMSADRQHAHMLSTEIKRESWGSWLFDGLKRSFRWLIRQLKKGVDWIQEKIRSLATAVKKMSVHVLSFYRRMVRVLSDGLSVFTQRVFSGSTLDVAICRDCDFDFKVFVSSSAGTQEVSAFLLRFNTLWRRVHQLLDLCLLLINIIQYAVLLASANVVGLPYIIARFYKFTRSPRYQFITEAFVE</sequence>